<reference evidence="2 3" key="1">
    <citation type="journal article" date="2018" name="Sci. Rep.">
        <title>Genomic signatures of local adaptation to the degree of environmental predictability in rotifers.</title>
        <authorList>
            <person name="Franch-Gras L."/>
            <person name="Hahn C."/>
            <person name="Garcia-Roger E.M."/>
            <person name="Carmona M.J."/>
            <person name="Serra M."/>
            <person name="Gomez A."/>
        </authorList>
    </citation>
    <scope>NUCLEOTIDE SEQUENCE [LARGE SCALE GENOMIC DNA]</scope>
    <source>
        <strain evidence="2">HYR1</strain>
    </source>
</reference>
<organism evidence="2 3">
    <name type="scientific">Brachionus plicatilis</name>
    <name type="common">Marine rotifer</name>
    <name type="synonym">Brachionus muelleri</name>
    <dbReference type="NCBI Taxonomy" id="10195"/>
    <lineage>
        <taxon>Eukaryota</taxon>
        <taxon>Metazoa</taxon>
        <taxon>Spiralia</taxon>
        <taxon>Gnathifera</taxon>
        <taxon>Rotifera</taxon>
        <taxon>Eurotatoria</taxon>
        <taxon>Monogononta</taxon>
        <taxon>Pseudotrocha</taxon>
        <taxon>Ploima</taxon>
        <taxon>Brachionidae</taxon>
        <taxon>Brachionus</taxon>
    </lineage>
</organism>
<protein>
    <recommendedName>
        <fullName evidence="4">Secreted protein</fullName>
    </recommendedName>
</protein>
<dbReference type="EMBL" id="REGN01002354">
    <property type="protein sequence ID" value="RNA28676.1"/>
    <property type="molecule type" value="Genomic_DNA"/>
</dbReference>
<keyword evidence="3" id="KW-1185">Reference proteome</keyword>
<evidence type="ECO:0000256" key="1">
    <source>
        <dbReference type="SAM" id="SignalP"/>
    </source>
</evidence>
<evidence type="ECO:0000313" key="3">
    <source>
        <dbReference type="Proteomes" id="UP000276133"/>
    </source>
</evidence>
<accession>A0A3M7RYT1</accession>
<evidence type="ECO:0008006" key="4">
    <source>
        <dbReference type="Google" id="ProtNLM"/>
    </source>
</evidence>
<keyword evidence="1" id="KW-0732">Signal</keyword>
<comment type="caution">
    <text evidence="2">The sequence shown here is derived from an EMBL/GenBank/DDBJ whole genome shotgun (WGS) entry which is preliminary data.</text>
</comment>
<feature type="signal peptide" evidence="1">
    <location>
        <begin position="1"/>
        <end position="21"/>
    </location>
</feature>
<dbReference type="Proteomes" id="UP000276133">
    <property type="component" value="Unassembled WGS sequence"/>
</dbReference>
<name>A0A3M7RYT1_BRAPC</name>
<feature type="chain" id="PRO_5018013073" description="Secreted protein" evidence="1">
    <location>
        <begin position="22"/>
        <end position="132"/>
    </location>
</feature>
<proteinExistence type="predicted"/>
<sequence length="132" mass="13993">MELCRLMSLDWLWVILRLADGGLLVESAGVHGTESLAEEHDALRFLATADESEPLFALAASSLDLSSSSSMSVFVSSSSGWHSSLFAFGFSSAELAACSCLEHFIWQSASDGAICISSGPIAEKCSFSDVMC</sequence>
<dbReference type="AlphaFoldDB" id="A0A3M7RYT1"/>
<gene>
    <name evidence="2" type="ORF">BpHYR1_008298</name>
</gene>
<evidence type="ECO:0000313" key="2">
    <source>
        <dbReference type="EMBL" id="RNA28676.1"/>
    </source>
</evidence>